<name>A0ABN5XMQ3_9FIRM</name>
<reference evidence="1 2" key="1">
    <citation type="journal article" date="2020" name="Int. J. Syst. Evol. Microbiol.">
        <title>Veillonella nakazawae sp. nov., an anaerobic gram-negative coccus isolated from the oral cavity of Japanese children.</title>
        <authorList>
            <person name="Mashima I."/>
            <person name="Theodorea C.F."/>
            <person name="Djais A.A."/>
            <person name="Kunihiro T."/>
            <person name="Kawamura Y."/>
            <person name="Otomo M."/>
            <person name="Saitoh M."/>
            <person name="Tamai R."/>
            <person name="Kiyoura Y."/>
        </authorList>
    </citation>
    <scope>NUCLEOTIDE SEQUENCE [LARGE SCALE GENOMIC DNA]</scope>
    <source>
        <strain evidence="1 2">T1-7</strain>
    </source>
</reference>
<accession>A0ABN5XMQ3</accession>
<sequence length="79" mass="9727">MIKMHRFSYIHISFIHIAITHRNYRFMAYIDVFQLNRTLSIQYIDPFQYKTTSHTQELDHTPPYKDTKIYKKPAFKCQR</sequence>
<evidence type="ECO:0000313" key="2">
    <source>
        <dbReference type="Proteomes" id="UP000509249"/>
    </source>
</evidence>
<evidence type="ECO:0000313" key="1">
    <source>
        <dbReference type="EMBL" id="BBU34123.1"/>
    </source>
</evidence>
<dbReference type="EMBL" id="AP022321">
    <property type="protein sequence ID" value="BBU34123.1"/>
    <property type="molecule type" value="Genomic_DNA"/>
</dbReference>
<gene>
    <name evidence="1" type="ORF">VEIT17_05690</name>
</gene>
<proteinExistence type="predicted"/>
<keyword evidence="2" id="KW-1185">Reference proteome</keyword>
<dbReference type="Proteomes" id="UP000509249">
    <property type="component" value="Chromosome"/>
</dbReference>
<organism evidence="1 2">
    <name type="scientific">Veillonella nakazawae</name>
    <dbReference type="NCBI Taxonomy" id="2682456"/>
    <lineage>
        <taxon>Bacteria</taxon>
        <taxon>Bacillati</taxon>
        <taxon>Bacillota</taxon>
        <taxon>Negativicutes</taxon>
        <taxon>Veillonellales</taxon>
        <taxon>Veillonellaceae</taxon>
        <taxon>Veillonella</taxon>
    </lineage>
</organism>
<protein>
    <submittedName>
        <fullName evidence="1">Uncharacterized protein</fullName>
    </submittedName>
</protein>